<feature type="region of interest" description="Disordered" evidence="1">
    <location>
        <begin position="720"/>
        <end position="747"/>
    </location>
</feature>
<feature type="region of interest" description="Disordered" evidence="1">
    <location>
        <begin position="201"/>
        <end position="228"/>
    </location>
</feature>
<dbReference type="Proteomes" id="UP000018201">
    <property type="component" value="Unassembled WGS sequence"/>
</dbReference>
<feature type="compositionally biased region" description="Basic and acidic residues" evidence="1">
    <location>
        <begin position="731"/>
        <end position="742"/>
    </location>
</feature>
<gene>
    <name evidence="3" type="ORF">EPH_0045800</name>
</gene>
<evidence type="ECO:0000256" key="2">
    <source>
        <dbReference type="SAM" id="SignalP"/>
    </source>
</evidence>
<dbReference type="VEuPathDB" id="ToxoDB:EPH_0045800"/>
<feature type="region of interest" description="Disordered" evidence="1">
    <location>
        <begin position="34"/>
        <end position="132"/>
    </location>
</feature>
<name>U6GWR9_9EIME</name>
<feature type="compositionally biased region" description="Low complexity" evidence="1">
    <location>
        <begin position="201"/>
        <end position="218"/>
    </location>
</feature>
<evidence type="ECO:0000313" key="4">
    <source>
        <dbReference type="Proteomes" id="UP000018201"/>
    </source>
</evidence>
<keyword evidence="2" id="KW-0732">Signal</keyword>
<feature type="compositionally biased region" description="Basic and acidic residues" evidence="1">
    <location>
        <begin position="102"/>
        <end position="117"/>
    </location>
</feature>
<dbReference type="OrthoDB" id="348365at2759"/>
<organism evidence="3 4">
    <name type="scientific">Eimeria praecox</name>
    <dbReference type="NCBI Taxonomy" id="51316"/>
    <lineage>
        <taxon>Eukaryota</taxon>
        <taxon>Sar</taxon>
        <taxon>Alveolata</taxon>
        <taxon>Apicomplexa</taxon>
        <taxon>Conoidasida</taxon>
        <taxon>Coccidia</taxon>
        <taxon>Eucoccidiorida</taxon>
        <taxon>Eimeriorina</taxon>
        <taxon>Eimeriidae</taxon>
        <taxon>Eimeria</taxon>
    </lineage>
</organism>
<keyword evidence="4" id="KW-1185">Reference proteome</keyword>
<dbReference type="PANTHER" id="PTHR46827">
    <property type="entry name" value="HEAT SHOCK PROTEIN DDB_G0288861-RELATED"/>
    <property type="match status" value="1"/>
</dbReference>
<dbReference type="EMBL" id="HG692851">
    <property type="protein sequence ID" value="CDI84630.1"/>
    <property type="molecule type" value="Genomic_DNA"/>
</dbReference>
<evidence type="ECO:0000256" key="1">
    <source>
        <dbReference type="SAM" id="MobiDB-lite"/>
    </source>
</evidence>
<reference evidence="3" key="1">
    <citation type="submission" date="2013-10" db="EMBL/GenBank/DDBJ databases">
        <title>Genomic analysis of the causative agents of coccidiosis in chickens.</title>
        <authorList>
            <person name="Reid A.J."/>
            <person name="Blake D."/>
            <person name="Billington K."/>
            <person name="Browne H."/>
            <person name="Dunn M."/>
            <person name="Hung S."/>
            <person name="Kawahara F."/>
            <person name="Miranda-Saavedra D."/>
            <person name="Mourier T."/>
            <person name="Nagra H."/>
            <person name="Otto T.D."/>
            <person name="Rawlings N."/>
            <person name="Sanchez A."/>
            <person name="Sanders M."/>
            <person name="Subramaniam C."/>
            <person name="Tay Y."/>
            <person name="Dear P."/>
            <person name="Doerig C."/>
            <person name="Gruber A."/>
            <person name="Parkinson J."/>
            <person name="Shirley M."/>
            <person name="Wan K.L."/>
            <person name="Berriman M."/>
            <person name="Tomley F."/>
            <person name="Pain A."/>
        </authorList>
    </citation>
    <scope>NUCLEOTIDE SEQUENCE [LARGE SCALE GENOMIC DNA]</scope>
    <source>
        <strain evidence="3">Houghton</strain>
    </source>
</reference>
<dbReference type="AlphaFoldDB" id="U6GWR9"/>
<accession>U6GWR9</accession>
<feature type="compositionally biased region" description="Polar residues" evidence="1">
    <location>
        <begin position="34"/>
        <end position="47"/>
    </location>
</feature>
<feature type="signal peptide" evidence="2">
    <location>
        <begin position="1"/>
        <end position="29"/>
    </location>
</feature>
<feature type="chain" id="PRO_5004671346" evidence="2">
    <location>
        <begin position="30"/>
        <end position="990"/>
    </location>
</feature>
<feature type="region of interest" description="Disordered" evidence="1">
    <location>
        <begin position="240"/>
        <end position="259"/>
    </location>
</feature>
<dbReference type="InterPro" id="IPR051779">
    <property type="entry name" value="HspG1-11-like"/>
</dbReference>
<evidence type="ECO:0000313" key="3">
    <source>
        <dbReference type="EMBL" id="CDI84630.1"/>
    </source>
</evidence>
<feature type="compositionally biased region" description="Low complexity" evidence="1">
    <location>
        <begin position="244"/>
        <end position="258"/>
    </location>
</feature>
<reference evidence="3" key="2">
    <citation type="submission" date="2013-10" db="EMBL/GenBank/DDBJ databases">
        <authorList>
            <person name="Aslett M."/>
        </authorList>
    </citation>
    <scope>NUCLEOTIDE SEQUENCE [LARGE SCALE GENOMIC DNA]</scope>
    <source>
        <strain evidence="3">Houghton</strain>
    </source>
</reference>
<proteinExistence type="predicted"/>
<sequence>MRGFTGILSTSPPLSVFLLFLLFYLLTAAAESARSTQSNEGDSSGDTAKSPPGTEGPRSSPVSSSVSSSYSSSVSSGLSSPSDLGLEVSPRQLPAAAEETDAERRQTQEGRQAEKQHPCISGSDQSIPCKDNESLPRVDFVLTEETASAVSFPLLQQQETLQQTNSSSFHSKTTPSFNLLLLQQLFDPSCPVHWGQLAAPAAAETQQQQQQQQQQQAQEGEKETPEASAFAAPLPFLDLRDTDSNSSSNSNNSSSSSSGWLQPYRLRLHASPPALIPGVSTAVYAEVVDAKGRIFPTDCGSVSLQLIEDTAAADRTAAAAAAEAFVSGLGPQMLQRGRATWLLHAATSVSSSRLFFVFEGITRLCTAALSEGYIQLDSLYGEGSLPAAQLLLPVVEQVSPSSAAGVSSSLVGERRQETALQREASPLSLDSVIVKVHLQEARLAGCSVGDTNEMRGETAETAVSLIDDKETPCEPLSLVFIPFKPAVTPEHPRFTYFVRLSRQPERPVSLSITPQLRRGDTEENKETPSTSLLLFIKGQQKPPGLIWLFTPQQWEQFVAVEIELSLTAAAAAAAAAADAAAGGRQPPFELHVAHSLSPFTPAPSPAAAAAVATAAAAADADAGGPSPLSPPTVSVHCRVYTYTDDARKKTETVGEGPFDSLPPHPSRPLAVRCRLELSKDVRGEIGVQVNAGDALRLVSPSGGKELLLRAQGDSLLLQQQREAASLQGAEDSEKGTEGDRGSTQETEDEVIALVRPKTTGCQDTACTLSFHLGLRDERAGGDLRLLPLGGRVAVFPSTERWSVSSYVADTATAAKEATPKETVPHSIELVRPWALMHANEVKIDLLITGDSPKIIEEILSLCLQAICERTDEYPVVASARCSIPTQQQTPLDNLSPQTEKAPVQLSLRLQPAVSAQCRLLSPQGQQVGVLQVAATTNTSCEGDTYYSRDTANCQPCPQGFFCSIGRLFRCAQPDKENCTLCPEGEESAKP</sequence>
<feature type="compositionally biased region" description="Low complexity" evidence="1">
    <location>
        <begin position="56"/>
        <end position="86"/>
    </location>
</feature>
<protein>
    <submittedName>
        <fullName evidence="3">Uncharacterized protein</fullName>
    </submittedName>
</protein>
<dbReference type="PANTHER" id="PTHR46827:SF1">
    <property type="entry name" value="HEAT SHOCK PROTEIN DDB_G0288861-RELATED"/>
    <property type="match status" value="1"/>
</dbReference>